<proteinExistence type="predicted"/>
<keyword evidence="3" id="KW-0624">Polysaccharide degradation</keyword>
<feature type="non-terminal residue" evidence="5">
    <location>
        <position position="1"/>
    </location>
</feature>
<dbReference type="Pfam" id="PF00331">
    <property type="entry name" value="Glyco_hydro_10"/>
    <property type="match status" value="1"/>
</dbReference>
<feature type="domain" description="GH10" evidence="4">
    <location>
        <begin position="70"/>
        <end position="134"/>
    </location>
</feature>
<dbReference type="InterPro" id="IPR017853">
    <property type="entry name" value="GH"/>
</dbReference>
<feature type="non-terminal residue" evidence="5">
    <location>
        <position position="135"/>
    </location>
</feature>
<evidence type="ECO:0000256" key="2">
    <source>
        <dbReference type="ARBA" id="ARBA00023277"/>
    </source>
</evidence>
<accession>A0A060BUI8</accession>
<dbReference type="GO" id="GO:0000272">
    <property type="term" value="P:polysaccharide catabolic process"/>
    <property type="evidence" value="ECO:0007669"/>
    <property type="project" value="UniProtKB-KW"/>
</dbReference>
<dbReference type="AlphaFoldDB" id="A0A060BUI8"/>
<evidence type="ECO:0000259" key="4">
    <source>
        <dbReference type="Pfam" id="PF00331"/>
    </source>
</evidence>
<organism evidence="5">
    <name type="scientific">uncultured Zunongwangia sp</name>
    <dbReference type="NCBI Taxonomy" id="941974"/>
    <lineage>
        <taxon>Bacteria</taxon>
        <taxon>Pseudomonadati</taxon>
        <taxon>Bacteroidota</taxon>
        <taxon>Flavobacteriia</taxon>
        <taxon>Flavobacteriales</taxon>
        <taxon>Flavobacteriaceae</taxon>
        <taxon>Zunongwangia</taxon>
        <taxon>environmental samples</taxon>
    </lineage>
</organism>
<dbReference type="EMBL" id="KF119067">
    <property type="protein sequence ID" value="AIA86332.1"/>
    <property type="molecule type" value="Genomic_DNA"/>
</dbReference>
<protein>
    <submittedName>
        <fullName evidence="5">CAZy families GH10 protein</fullName>
    </submittedName>
</protein>
<keyword evidence="2" id="KW-0119">Carbohydrate metabolism</keyword>
<reference evidence="5" key="1">
    <citation type="journal article" date="2013" name="Environ. Microbiol.">
        <title>Seasonally variable intestinal metagenomes of the red palm weevil (Rhynchophorus ferrugineus).</title>
        <authorList>
            <person name="Jia S."/>
            <person name="Zhang X."/>
            <person name="Zhang G."/>
            <person name="Yin A."/>
            <person name="Zhang S."/>
            <person name="Li F."/>
            <person name="Wang L."/>
            <person name="Zhao D."/>
            <person name="Yun Q."/>
            <person name="Tala"/>
            <person name="Wang J."/>
            <person name="Sun G."/>
            <person name="Baabdullah M."/>
            <person name="Yu X."/>
            <person name="Hu S."/>
            <person name="Al-Mssallem I.S."/>
            <person name="Yu J."/>
        </authorList>
    </citation>
    <scope>NUCLEOTIDE SEQUENCE</scope>
</reference>
<keyword evidence="1" id="KW-0378">Hydrolase</keyword>
<dbReference type="InterPro" id="IPR001000">
    <property type="entry name" value="GH10_dom"/>
</dbReference>
<evidence type="ECO:0000313" key="5">
    <source>
        <dbReference type="EMBL" id="AIA86332.1"/>
    </source>
</evidence>
<dbReference type="Gene3D" id="3.20.20.80">
    <property type="entry name" value="Glycosidases"/>
    <property type="match status" value="1"/>
</dbReference>
<name>A0A060BUI8_9FLAO</name>
<sequence length="135" mass="14719">RGLINIELLKEGEGTTGEGKIVVPTALAGLNEFEIAIGSGSGEWHAYIDNLSFNWQSDGGDTIIEKTPEEKKVILTAELEKWIAGIVDAGSGSIMMWDVISEPLDDTNDANTFKWAEYLGDKDYARTAVKIARES</sequence>
<evidence type="ECO:0000256" key="3">
    <source>
        <dbReference type="ARBA" id="ARBA00023326"/>
    </source>
</evidence>
<evidence type="ECO:0000256" key="1">
    <source>
        <dbReference type="ARBA" id="ARBA00022801"/>
    </source>
</evidence>
<dbReference type="SUPFAM" id="SSF51445">
    <property type="entry name" value="(Trans)glycosidases"/>
    <property type="match status" value="1"/>
</dbReference>
<dbReference type="GO" id="GO:0004553">
    <property type="term" value="F:hydrolase activity, hydrolyzing O-glycosyl compounds"/>
    <property type="evidence" value="ECO:0007669"/>
    <property type="project" value="InterPro"/>
</dbReference>